<evidence type="ECO:0000313" key="1">
    <source>
        <dbReference type="EMBL" id="RJT88060.1"/>
    </source>
</evidence>
<evidence type="ECO:0000313" key="2">
    <source>
        <dbReference type="Proteomes" id="UP000272015"/>
    </source>
</evidence>
<dbReference type="Pfam" id="PF09669">
    <property type="entry name" value="Phage_pRha"/>
    <property type="match status" value="1"/>
</dbReference>
<dbReference type="InterPro" id="IPR014054">
    <property type="entry name" value="Phage_regulatory_Rha"/>
</dbReference>
<protein>
    <recommendedName>
        <fullName evidence="3">Antirepressor protein C-terminal domain-containing protein</fullName>
    </recommendedName>
</protein>
<dbReference type="AlphaFoldDB" id="A0A3A5MD65"/>
<dbReference type="Proteomes" id="UP000272015">
    <property type="component" value="Unassembled WGS sequence"/>
</dbReference>
<name>A0A3A5MD65_9MICO</name>
<proteinExistence type="predicted"/>
<dbReference type="EMBL" id="QZVS01000085">
    <property type="protein sequence ID" value="RJT88060.1"/>
    <property type="molecule type" value="Genomic_DNA"/>
</dbReference>
<reference evidence="1 2" key="1">
    <citation type="submission" date="2018-09" db="EMBL/GenBank/DDBJ databases">
        <title>Novel species of Cryobacterium.</title>
        <authorList>
            <person name="Liu Q."/>
            <person name="Xin Y.-H."/>
        </authorList>
    </citation>
    <scope>NUCLEOTIDE SEQUENCE [LARGE SCALE GENOMIC DNA]</scope>
    <source>
        <strain evidence="1 2">Hh39</strain>
    </source>
</reference>
<comment type="caution">
    <text evidence="1">The sequence shown here is derived from an EMBL/GenBank/DDBJ whole genome shotgun (WGS) entry which is preliminary data.</text>
</comment>
<evidence type="ECO:0008006" key="3">
    <source>
        <dbReference type="Google" id="ProtNLM"/>
    </source>
</evidence>
<dbReference type="RefSeq" id="WP_119974869.1">
    <property type="nucleotide sequence ID" value="NZ_JBHSQA010000012.1"/>
</dbReference>
<dbReference type="OrthoDB" id="9812611at2"/>
<gene>
    <name evidence="1" type="ORF">D6T64_11770</name>
</gene>
<sequence>MTALDIFTSGDTLVISSETIADGSGVQHKNVLDLIDANRADFEDFGLVAFETRARSAGQHGGGVTRIALLNEQQATLLMTFQRNTELVRGFKKALVRAFFDMARQTVVAPAELTRMQILELAMESEQRAIAATARAEVAETFKEAIERNDGLVPREFHKHYFPDVNEKAFFDLLYTRSLLINQLGKGTRRENGTWRDGSQHGHPGYQGKRFFYLDSGVNQKTGYRYEQTRVRPGDPEVELVQYLTKLGLVPQTVSKELARV</sequence>
<accession>A0A3A5MD65</accession>
<organism evidence="1 2">
    <name type="scientific">Cryobacterium melibiosiphilum</name>
    <dbReference type="NCBI Taxonomy" id="995039"/>
    <lineage>
        <taxon>Bacteria</taxon>
        <taxon>Bacillati</taxon>
        <taxon>Actinomycetota</taxon>
        <taxon>Actinomycetes</taxon>
        <taxon>Micrococcales</taxon>
        <taxon>Microbacteriaceae</taxon>
        <taxon>Cryobacterium</taxon>
    </lineage>
</organism>
<keyword evidence="2" id="KW-1185">Reference proteome</keyword>